<sequence length="256" mass="27551">MDSIMAGLPALAFWGAVAVTFFSGFVKGTVGFAMPLIMISAFSAFLPPEIALAGLILPTLVTNISQAFRQGVAAALESARKYWRMITATVVFIIISAQFVRAIPQDLFLLLLGVPVTAYALLQLSGRSLALPLRNRRLAEWGLGIIGGLYGGISGVWGPPVLVYLLSVGAEKVESIRVSGVIFLIGAVVLFLAHLQTGVMNAQTVPFSAALILPGMAGLMLGYRVQDRMDQARFRWWTQVLLVLTGLNLMRRALGF</sequence>
<gene>
    <name evidence="9" type="ORF">JL811_14460</name>
</gene>
<feature type="transmembrane region" description="Helical" evidence="8">
    <location>
        <begin position="138"/>
        <end position="156"/>
    </location>
</feature>
<dbReference type="InterPro" id="IPR002781">
    <property type="entry name" value="TM_pro_TauE-like"/>
</dbReference>
<keyword evidence="10" id="KW-1185">Reference proteome</keyword>
<keyword evidence="6 8" id="KW-1133">Transmembrane helix</keyword>
<evidence type="ECO:0000256" key="6">
    <source>
        <dbReference type="ARBA" id="ARBA00022989"/>
    </source>
</evidence>
<feature type="transmembrane region" description="Helical" evidence="8">
    <location>
        <begin position="107"/>
        <end position="126"/>
    </location>
</feature>
<dbReference type="Proteomes" id="UP000648908">
    <property type="component" value="Unassembled WGS sequence"/>
</dbReference>
<comment type="subcellular location">
    <subcellularLocation>
        <location evidence="1 8">Cell membrane</location>
        <topology evidence="1 8">Multi-pass membrane protein</topology>
    </subcellularLocation>
</comment>
<keyword evidence="7 8" id="KW-0472">Membrane</keyword>
<comment type="caution">
    <text evidence="9">The sequence shown here is derived from an EMBL/GenBank/DDBJ whole genome shotgun (WGS) entry which is preliminary data.</text>
</comment>
<evidence type="ECO:0000313" key="9">
    <source>
        <dbReference type="EMBL" id="MBL4918427.1"/>
    </source>
</evidence>
<feature type="transmembrane region" description="Helical" evidence="8">
    <location>
        <begin position="205"/>
        <end position="224"/>
    </location>
</feature>
<feature type="transmembrane region" description="Helical" evidence="8">
    <location>
        <begin position="176"/>
        <end position="193"/>
    </location>
</feature>
<dbReference type="AlphaFoldDB" id="A0A8K0VAD8"/>
<evidence type="ECO:0000256" key="1">
    <source>
        <dbReference type="ARBA" id="ARBA00004651"/>
    </source>
</evidence>
<dbReference type="Pfam" id="PF01925">
    <property type="entry name" value="TauE"/>
    <property type="match status" value="1"/>
</dbReference>
<feature type="transmembrane region" description="Helical" evidence="8">
    <location>
        <begin position="32"/>
        <end position="61"/>
    </location>
</feature>
<name>A0A8K0VAD8_9RHOB</name>
<evidence type="ECO:0000256" key="8">
    <source>
        <dbReference type="RuleBase" id="RU363041"/>
    </source>
</evidence>
<dbReference type="EMBL" id="JAESVN010000006">
    <property type="protein sequence ID" value="MBL4918427.1"/>
    <property type="molecule type" value="Genomic_DNA"/>
</dbReference>
<feature type="transmembrane region" description="Helical" evidence="8">
    <location>
        <begin position="7"/>
        <end position="26"/>
    </location>
</feature>
<proteinExistence type="inferred from homology"/>
<dbReference type="PANTHER" id="PTHR30269">
    <property type="entry name" value="TRANSMEMBRANE PROTEIN YFCA"/>
    <property type="match status" value="1"/>
</dbReference>
<keyword evidence="5 8" id="KW-0812">Transmembrane</keyword>
<organism evidence="9 10">
    <name type="scientific">Szabonella alba</name>
    <dbReference type="NCBI Taxonomy" id="2804194"/>
    <lineage>
        <taxon>Bacteria</taxon>
        <taxon>Pseudomonadati</taxon>
        <taxon>Pseudomonadota</taxon>
        <taxon>Alphaproteobacteria</taxon>
        <taxon>Rhodobacterales</taxon>
        <taxon>Paracoccaceae</taxon>
        <taxon>Szabonella</taxon>
    </lineage>
</organism>
<evidence type="ECO:0000256" key="5">
    <source>
        <dbReference type="ARBA" id="ARBA00022692"/>
    </source>
</evidence>
<evidence type="ECO:0000313" key="10">
    <source>
        <dbReference type="Proteomes" id="UP000648908"/>
    </source>
</evidence>
<dbReference type="GO" id="GO:0005886">
    <property type="term" value="C:plasma membrane"/>
    <property type="evidence" value="ECO:0007669"/>
    <property type="project" value="UniProtKB-SubCell"/>
</dbReference>
<dbReference type="RefSeq" id="WP_202689413.1">
    <property type="nucleotide sequence ID" value="NZ_JAESVN010000006.1"/>
</dbReference>
<accession>A0A8K0VAD8</accession>
<evidence type="ECO:0000256" key="4">
    <source>
        <dbReference type="ARBA" id="ARBA00022475"/>
    </source>
</evidence>
<dbReference type="PANTHER" id="PTHR30269:SF37">
    <property type="entry name" value="MEMBRANE TRANSPORTER PROTEIN"/>
    <property type="match status" value="1"/>
</dbReference>
<comment type="similarity">
    <text evidence="2 8">Belongs to the 4-toluene sulfonate uptake permease (TSUP) (TC 2.A.102) family.</text>
</comment>
<evidence type="ECO:0000256" key="2">
    <source>
        <dbReference type="ARBA" id="ARBA00009142"/>
    </source>
</evidence>
<dbReference type="InterPro" id="IPR052017">
    <property type="entry name" value="TSUP"/>
</dbReference>
<feature type="transmembrane region" description="Helical" evidence="8">
    <location>
        <begin position="82"/>
        <end position="101"/>
    </location>
</feature>
<keyword evidence="3" id="KW-0813">Transport</keyword>
<evidence type="ECO:0000256" key="7">
    <source>
        <dbReference type="ARBA" id="ARBA00023136"/>
    </source>
</evidence>
<protein>
    <recommendedName>
        <fullName evidence="8">Probable membrane transporter protein</fullName>
    </recommendedName>
</protein>
<reference evidence="9" key="1">
    <citation type="submission" date="2021-01" db="EMBL/GenBank/DDBJ databases">
        <title>Tabrizicola alba sp. nov. a motile alkaliphilic bacterium isolated from a soda lake.</title>
        <authorList>
            <person name="Szuroczki S."/>
            <person name="Abbaszade G."/>
            <person name="Schumann P."/>
            <person name="Toth E."/>
        </authorList>
    </citation>
    <scope>NUCLEOTIDE SEQUENCE</scope>
    <source>
        <strain evidence="9">DMG-N-6</strain>
    </source>
</reference>
<keyword evidence="4 8" id="KW-1003">Cell membrane</keyword>
<evidence type="ECO:0000256" key="3">
    <source>
        <dbReference type="ARBA" id="ARBA00022448"/>
    </source>
</evidence>